<accession>A0ABW1DMW4</accession>
<proteinExistence type="predicted"/>
<dbReference type="Gene3D" id="3.40.50.300">
    <property type="entry name" value="P-loop containing nucleotide triphosphate hydrolases"/>
    <property type="match status" value="1"/>
</dbReference>
<gene>
    <name evidence="2" type="ORF">ACFPQ6_15420</name>
</gene>
<dbReference type="RefSeq" id="WP_380051052.1">
    <property type="nucleotide sequence ID" value="NZ_JBHSOH010000030.1"/>
</dbReference>
<organism evidence="2 3">
    <name type="scientific">Deinococcus petrolearius</name>
    <dbReference type="NCBI Taxonomy" id="1751295"/>
    <lineage>
        <taxon>Bacteria</taxon>
        <taxon>Thermotogati</taxon>
        <taxon>Deinococcota</taxon>
        <taxon>Deinococci</taxon>
        <taxon>Deinococcales</taxon>
        <taxon>Deinococcaceae</taxon>
        <taxon>Deinococcus</taxon>
    </lineage>
</organism>
<sequence>MSPVSLPPTVPANEDADVRRFLSTLRRNAPLILTSALLAGGVASLLAARQPATYQASSSLIALRDTGGSATVRDSVYAAPTLPRGATEQAIRSPTVLRRVLTTLERSELPASDREALRGAVARQLAGESGPLQVTARGNGPDNGVYDVQATAGTPQGARLLADAGAAALVAWDTGRARRDLTARQTNLERQFGVLDAQLAAGAGATTPRAQLTRQTTQEARAQVLRNLAQLTALDQSATGSLSRLAGATLPAAPVSPRPLRSGLIAGLLGLLLASGAAVLFDRTRRRIYGAPDLAGWGVPLLGQLPALRGAGPLAAATGEGAWRQPLGFVRVNLLSQTAHLDPGVSPRRIVLTSPHRAGGQTAVTAGLATALAAAGERVLVVDLETGRPEQAQAGVWGLSRSLRRPSTSGPETVSGVPVAPGVELLTAAALRHQGALDLPALDRWLAGHAADYDTVLFDAPALQASPDALTLGQRSSGLVLLTVPGLTTQAELHGALTLAHTAQVRVLGTLLNARPVQAGARTQAAGVDTRSAERLPGGAVAP</sequence>
<evidence type="ECO:0000256" key="1">
    <source>
        <dbReference type="SAM" id="MobiDB-lite"/>
    </source>
</evidence>
<dbReference type="PANTHER" id="PTHR32309:SF31">
    <property type="entry name" value="CAPSULAR EXOPOLYSACCHARIDE FAMILY"/>
    <property type="match status" value="1"/>
</dbReference>
<protein>
    <recommendedName>
        <fullName evidence="4">Lipopolysaccharide biosynthesis protein</fullName>
    </recommendedName>
</protein>
<dbReference type="Proteomes" id="UP001595979">
    <property type="component" value="Unassembled WGS sequence"/>
</dbReference>
<evidence type="ECO:0000313" key="2">
    <source>
        <dbReference type="EMBL" id="MFC5849694.1"/>
    </source>
</evidence>
<evidence type="ECO:0008006" key="4">
    <source>
        <dbReference type="Google" id="ProtNLM"/>
    </source>
</evidence>
<comment type="caution">
    <text evidence="2">The sequence shown here is derived from an EMBL/GenBank/DDBJ whole genome shotgun (WGS) entry which is preliminary data.</text>
</comment>
<evidence type="ECO:0000313" key="3">
    <source>
        <dbReference type="Proteomes" id="UP001595979"/>
    </source>
</evidence>
<feature type="region of interest" description="Disordered" evidence="1">
    <location>
        <begin position="522"/>
        <end position="543"/>
    </location>
</feature>
<dbReference type="PANTHER" id="PTHR32309">
    <property type="entry name" value="TYROSINE-PROTEIN KINASE"/>
    <property type="match status" value="1"/>
</dbReference>
<reference evidence="3" key="1">
    <citation type="journal article" date="2019" name="Int. J. Syst. Evol. Microbiol.">
        <title>The Global Catalogue of Microorganisms (GCM) 10K type strain sequencing project: providing services to taxonomists for standard genome sequencing and annotation.</title>
        <authorList>
            <consortium name="The Broad Institute Genomics Platform"/>
            <consortium name="The Broad Institute Genome Sequencing Center for Infectious Disease"/>
            <person name="Wu L."/>
            <person name="Ma J."/>
        </authorList>
    </citation>
    <scope>NUCLEOTIDE SEQUENCE [LARGE SCALE GENOMIC DNA]</scope>
    <source>
        <strain evidence="3">CGMCC 1.15053</strain>
    </source>
</reference>
<name>A0ABW1DMW4_9DEIO</name>
<dbReference type="InterPro" id="IPR027417">
    <property type="entry name" value="P-loop_NTPase"/>
</dbReference>
<dbReference type="SUPFAM" id="SSF52540">
    <property type="entry name" value="P-loop containing nucleoside triphosphate hydrolases"/>
    <property type="match status" value="1"/>
</dbReference>
<dbReference type="InterPro" id="IPR050445">
    <property type="entry name" value="Bact_polysacc_biosynth/exp"/>
</dbReference>
<dbReference type="EMBL" id="JBHSOH010000030">
    <property type="protein sequence ID" value="MFC5849694.1"/>
    <property type="molecule type" value="Genomic_DNA"/>
</dbReference>
<keyword evidence="3" id="KW-1185">Reference proteome</keyword>